<gene>
    <name evidence="2" type="ORF">HNR40_004455</name>
</gene>
<dbReference type="InterPro" id="IPR029063">
    <property type="entry name" value="SAM-dependent_MTases_sf"/>
</dbReference>
<dbReference type="SUPFAM" id="SSF53335">
    <property type="entry name" value="S-adenosyl-L-methionine-dependent methyltransferases"/>
    <property type="match status" value="1"/>
</dbReference>
<dbReference type="Proteomes" id="UP000568380">
    <property type="component" value="Unassembled WGS sequence"/>
</dbReference>
<dbReference type="InterPro" id="IPR006342">
    <property type="entry name" value="FkbM_mtfrase"/>
</dbReference>
<dbReference type="GO" id="GO:0008168">
    <property type="term" value="F:methyltransferase activity"/>
    <property type="evidence" value="ECO:0007669"/>
    <property type="project" value="UniProtKB-KW"/>
</dbReference>
<keyword evidence="2" id="KW-0489">Methyltransferase</keyword>
<evidence type="ECO:0000313" key="3">
    <source>
        <dbReference type="Proteomes" id="UP000568380"/>
    </source>
</evidence>
<evidence type="ECO:0000313" key="2">
    <source>
        <dbReference type="EMBL" id="MBB5078969.1"/>
    </source>
</evidence>
<dbReference type="Gene3D" id="3.40.50.150">
    <property type="entry name" value="Vaccinia Virus protein VP39"/>
    <property type="match status" value="1"/>
</dbReference>
<protein>
    <submittedName>
        <fullName evidence="2">FkbM family methyltransferase</fullName>
    </submittedName>
</protein>
<dbReference type="PANTHER" id="PTHR34203">
    <property type="entry name" value="METHYLTRANSFERASE, FKBM FAMILY PROTEIN"/>
    <property type="match status" value="1"/>
</dbReference>
<sequence length="315" mass="33898">MIGRLKHRLAVTTMRAARAANRSRLARVLLRGRSVRGLPLVNVVYHRVFRMGVAPGAVVSYRGVRLTGPAWDNTIMPSISGGYYEEFEVSLFEDLAALGGLVADVGANIGVYACAGGDRMPSGRLIAFEPVPENLGHLRANIERNGLGERVEVAETAVGAEAGSLELHLSAEQSGKHSADVRNAGPGGKSVTVAMTTLDDYLDGRAADLIKIDVEGYEGFVLKGAAATLAARPALLFELHPELQANCGCDTGELLDLVYAHYPRVFLIDELHNTLVPCERAYFDRPDAVGLYRSNVIAAGRPEHLEVLQPHIAPR</sequence>
<dbReference type="EMBL" id="JACHIN010000005">
    <property type="protein sequence ID" value="MBB5078969.1"/>
    <property type="molecule type" value="Genomic_DNA"/>
</dbReference>
<dbReference type="Pfam" id="PF05050">
    <property type="entry name" value="Methyltransf_21"/>
    <property type="match status" value="1"/>
</dbReference>
<reference evidence="2 3" key="1">
    <citation type="submission" date="2020-08" db="EMBL/GenBank/DDBJ databases">
        <title>Genomic Encyclopedia of Type Strains, Phase IV (KMG-IV): sequencing the most valuable type-strain genomes for metagenomic binning, comparative biology and taxonomic classification.</title>
        <authorList>
            <person name="Goeker M."/>
        </authorList>
    </citation>
    <scope>NUCLEOTIDE SEQUENCE [LARGE SCALE GENOMIC DNA]</scope>
    <source>
        <strain evidence="2 3">DSM 45385</strain>
    </source>
</reference>
<organism evidence="2 3">
    <name type="scientific">Nonomuraea endophytica</name>
    <dbReference type="NCBI Taxonomy" id="714136"/>
    <lineage>
        <taxon>Bacteria</taxon>
        <taxon>Bacillati</taxon>
        <taxon>Actinomycetota</taxon>
        <taxon>Actinomycetes</taxon>
        <taxon>Streptosporangiales</taxon>
        <taxon>Streptosporangiaceae</taxon>
        <taxon>Nonomuraea</taxon>
    </lineage>
</organism>
<accession>A0A7W8EGV3</accession>
<feature type="domain" description="Methyltransferase FkbM" evidence="1">
    <location>
        <begin position="104"/>
        <end position="242"/>
    </location>
</feature>
<dbReference type="RefSeq" id="WP_184964124.1">
    <property type="nucleotide sequence ID" value="NZ_JACHIN010000005.1"/>
</dbReference>
<dbReference type="GO" id="GO:0032259">
    <property type="term" value="P:methylation"/>
    <property type="evidence" value="ECO:0007669"/>
    <property type="project" value="UniProtKB-KW"/>
</dbReference>
<comment type="caution">
    <text evidence="2">The sequence shown here is derived from an EMBL/GenBank/DDBJ whole genome shotgun (WGS) entry which is preliminary data.</text>
</comment>
<dbReference type="InterPro" id="IPR052514">
    <property type="entry name" value="SAM-dependent_MTase"/>
</dbReference>
<dbReference type="PANTHER" id="PTHR34203:SF15">
    <property type="entry name" value="SLL1173 PROTEIN"/>
    <property type="match status" value="1"/>
</dbReference>
<keyword evidence="2" id="KW-0808">Transferase</keyword>
<dbReference type="AlphaFoldDB" id="A0A7W8EGV3"/>
<keyword evidence="3" id="KW-1185">Reference proteome</keyword>
<dbReference type="NCBIfam" id="TIGR01444">
    <property type="entry name" value="fkbM_fam"/>
    <property type="match status" value="1"/>
</dbReference>
<name>A0A7W8EGV3_9ACTN</name>
<proteinExistence type="predicted"/>
<evidence type="ECO:0000259" key="1">
    <source>
        <dbReference type="Pfam" id="PF05050"/>
    </source>
</evidence>